<keyword evidence="6" id="KW-1133">Transmembrane helix</keyword>
<dbReference type="Gene3D" id="2.60.40.60">
    <property type="entry name" value="Cadherins"/>
    <property type="match status" value="3"/>
</dbReference>
<keyword evidence="2" id="KW-0812">Transmembrane</keyword>
<dbReference type="GO" id="GO:0005911">
    <property type="term" value="C:cell-cell junction"/>
    <property type="evidence" value="ECO:0007669"/>
    <property type="project" value="TreeGrafter"/>
</dbReference>
<evidence type="ECO:0000256" key="7">
    <source>
        <dbReference type="ARBA" id="ARBA00023136"/>
    </source>
</evidence>
<keyword evidence="7" id="KW-0472">Membrane</keyword>
<evidence type="ECO:0000256" key="4">
    <source>
        <dbReference type="ARBA" id="ARBA00022837"/>
    </source>
</evidence>
<name>A0A7R8WKG7_9CRUS</name>
<proteinExistence type="predicted"/>
<sequence length="171" mass="19361">MKKTTLSLEPISMFRIDPKSGVIRLTGVLKIVIEDANDNSPVFRERIYRVTIAENSKPGHFILGVQANDADKNRTIKYILEEKVDREKIDWLNFTIRARETDRPPHSTAVPVILQILDENNNAPFFADKVKNVSILEDANVGTFVAQVEARDLDTGPFRRIHYNLEAGSGE</sequence>
<keyword evidence="3" id="KW-0677">Repeat</keyword>
<reference evidence="8" key="1">
    <citation type="submission" date="2020-11" db="EMBL/GenBank/DDBJ databases">
        <authorList>
            <person name="Tran Van P."/>
        </authorList>
    </citation>
    <scope>NUCLEOTIDE SEQUENCE</scope>
</reference>
<dbReference type="PROSITE" id="PS00232">
    <property type="entry name" value="CADHERIN_1"/>
    <property type="match status" value="1"/>
</dbReference>
<dbReference type="CDD" id="cd11304">
    <property type="entry name" value="Cadherin_repeat"/>
    <property type="match status" value="2"/>
</dbReference>
<evidence type="ECO:0000256" key="5">
    <source>
        <dbReference type="ARBA" id="ARBA00022889"/>
    </source>
</evidence>
<dbReference type="InterPro" id="IPR050971">
    <property type="entry name" value="Cadherin-domain_protein"/>
</dbReference>
<keyword evidence="4" id="KW-0106">Calcium</keyword>
<dbReference type="InterPro" id="IPR015919">
    <property type="entry name" value="Cadherin-like_sf"/>
</dbReference>
<dbReference type="InterPro" id="IPR002126">
    <property type="entry name" value="Cadherin-like_dom"/>
</dbReference>
<dbReference type="PROSITE" id="PS50268">
    <property type="entry name" value="CADHERIN_2"/>
    <property type="match status" value="1"/>
</dbReference>
<feature type="non-terminal residue" evidence="8">
    <location>
        <position position="1"/>
    </location>
</feature>
<dbReference type="InterPro" id="IPR020894">
    <property type="entry name" value="Cadherin_CS"/>
</dbReference>
<evidence type="ECO:0000256" key="3">
    <source>
        <dbReference type="ARBA" id="ARBA00022737"/>
    </source>
</evidence>
<dbReference type="PANTHER" id="PTHR24025">
    <property type="entry name" value="DESMOGLEIN FAMILY MEMBER"/>
    <property type="match status" value="1"/>
</dbReference>
<evidence type="ECO:0000256" key="2">
    <source>
        <dbReference type="ARBA" id="ARBA00022692"/>
    </source>
</evidence>
<dbReference type="GO" id="GO:0007156">
    <property type="term" value="P:homophilic cell adhesion via plasma membrane adhesion molecules"/>
    <property type="evidence" value="ECO:0007669"/>
    <property type="project" value="InterPro"/>
</dbReference>
<accession>A0A7R8WKG7</accession>
<protein>
    <submittedName>
        <fullName evidence="8">Uncharacterized protein</fullName>
    </submittedName>
</protein>
<evidence type="ECO:0000256" key="1">
    <source>
        <dbReference type="ARBA" id="ARBA00004370"/>
    </source>
</evidence>
<evidence type="ECO:0000313" key="8">
    <source>
        <dbReference type="EMBL" id="CAD7233424.1"/>
    </source>
</evidence>
<comment type="subcellular location">
    <subcellularLocation>
        <location evidence="1">Membrane</location>
    </subcellularLocation>
</comment>
<dbReference type="PANTHER" id="PTHR24025:SF23">
    <property type="entry name" value="NEURAL-CADHERIN"/>
    <property type="match status" value="1"/>
</dbReference>
<dbReference type="GO" id="GO:0005509">
    <property type="term" value="F:calcium ion binding"/>
    <property type="evidence" value="ECO:0007669"/>
    <property type="project" value="UniProtKB-UniRule"/>
</dbReference>
<dbReference type="PRINTS" id="PR00205">
    <property type="entry name" value="CADHERIN"/>
</dbReference>
<evidence type="ECO:0000256" key="6">
    <source>
        <dbReference type="ARBA" id="ARBA00022989"/>
    </source>
</evidence>
<dbReference type="EMBL" id="OB666238">
    <property type="protein sequence ID" value="CAD7233424.1"/>
    <property type="molecule type" value="Genomic_DNA"/>
</dbReference>
<dbReference type="SMART" id="SM00112">
    <property type="entry name" value="CA"/>
    <property type="match status" value="1"/>
</dbReference>
<dbReference type="GO" id="GO:0005886">
    <property type="term" value="C:plasma membrane"/>
    <property type="evidence" value="ECO:0007669"/>
    <property type="project" value="InterPro"/>
</dbReference>
<dbReference type="AlphaFoldDB" id="A0A7R8WKG7"/>
<organism evidence="8">
    <name type="scientific">Cyprideis torosa</name>
    <dbReference type="NCBI Taxonomy" id="163714"/>
    <lineage>
        <taxon>Eukaryota</taxon>
        <taxon>Metazoa</taxon>
        <taxon>Ecdysozoa</taxon>
        <taxon>Arthropoda</taxon>
        <taxon>Crustacea</taxon>
        <taxon>Oligostraca</taxon>
        <taxon>Ostracoda</taxon>
        <taxon>Podocopa</taxon>
        <taxon>Podocopida</taxon>
        <taxon>Cytherocopina</taxon>
        <taxon>Cytheroidea</taxon>
        <taxon>Cytherideidae</taxon>
        <taxon>Cyprideis</taxon>
    </lineage>
</organism>
<dbReference type="SUPFAM" id="SSF49313">
    <property type="entry name" value="Cadherin-like"/>
    <property type="match status" value="2"/>
</dbReference>
<keyword evidence="5" id="KW-0130">Cell adhesion</keyword>
<gene>
    <name evidence="8" type="ORF">CTOB1V02_LOCUS11246</name>
</gene>
<dbReference type="OrthoDB" id="6510378at2759"/>